<organism evidence="2 3">
    <name type="scientific">Rhodocollybia butyracea</name>
    <dbReference type="NCBI Taxonomy" id="206335"/>
    <lineage>
        <taxon>Eukaryota</taxon>
        <taxon>Fungi</taxon>
        <taxon>Dikarya</taxon>
        <taxon>Basidiomycota</taxon>
        <taxon>Agaricomycotina</taxon>
        <taxon>Agaricomycetes</taxon>
        <taxon>Agaricomycetidae</taxon>
        <taxon>Agaricales</taxon>
        <taxon>Marasmiineae</taxon>
        <taxon>Omphalotaceae</taxon>
        <taxon>Rhodocollybia</taxon>
    </lineage>
</organism>
<dbReference type="AlphaFoldDB" id="A0A9P5PZL2"/>
<sequence length="625" mass="72402">AKLQPEDDEFTLKKKRSKAAVKRTGKLSLLPSLPLDILYEVLMRKNATTTWKAAFARIPELPECPADMSHPAWAHLAFEHICHNCSAINIHNMSWVLRTRLCTKCAKTCLETVAIFDAVKTQLNEDILTAVAFDAEYLGHECCLVADRKSFEEEWKLHQDDREEFVTKRGDELIKRVDHALECEEWASGLASERAMKLQQIRDDRRCANRFFDGEHVDDVVRSEYVPFRKLAVVRQPKPLRESTWDSIKDELEAYMLTVRAYIKKRDREGLIWARRKTAANAWHEYRIKNCDAQELLPNQIDIWLWRPVIKIISQPSEVEVTQTSFDAVFRGLPAFIKFWQEDKMDQLLRIASHPKWITSPGVDDLQLATCVFSCCQGFNHLRFDKKCTEHGESEYPMFYPEFIAHPCNVLTWLGLGGDEDEMKGLDDCEDVRAFHECKNFRRRRWTTRLLEFDPKASRTVKNILDACGLPATTTVPRLDDLNPRIVCLKCSYGAKCDGEREHRVMTWRTAVQHNLRKHFGDSQTTFQKISPLDAHQATRLEQAERILQLSAHRKPKAKPWRCIVCKDRPSDPGALTVIGMQKHWTDSHAFAGDVEEEKQYYRAYDQPPPQPISVRMKPRDPGVN</sequence>
<accession>A0A9P5PZL2</accession>
<dbReference type="EMBL" id="JADNRY010000028">
    <property type="protein sequence ID" value="KAF9071977.1"/>
    <property type="molecule type" value="Genomic_DNA"/>
</dbReference>
<dbReference type="OrthoDB" id="2322499at2759"/>
<evidence type="ECO:0000256" key="1">
    <source>
        <dbReference type="SAM" id="MobiDB-lite"/>
    </source>
</evidence>
<protein>
    <submittedName>
        <fullName evidence="2">Uncharacterized protein</fullName>
    </submittedName>
</protein>
<evidence type="ECO:0000313" key="3">
    <source>
        <dbReference type="Proteomes" id="UP000772434"/>
    </source>
</evidence>
<feature type="non-terminal residue" evidence="2">
    <location>
        <position position="625"/>
    </location>
</feature>
<proteinExistence type="predicted"/>
<feature type="region of interest" description="Disordered" evidence="1">
    <location>
        <begin position="605"/>
        <end position="625"/>
    </location>
</feature>
<gene>
    <name evidence="2" type="ORF">BDP27DRAFT_1321230</name>
</gene>
<reference evidence="2" key="1">
    <citation type="submission" date="2020-11" db="EMBL/GenBank/DDBJ databases">
        <authorList>
            <consortium name="DOE Joint Genome Institute"/>
            <person name="Ahrendt S."/>
            <person name="Riley R."/>
            <person name="Andreopoulos W."/>
            <person name="Labutti K."/>
            <person name="Pangilinan J."/>
            <person name="Ruiz-Duenas F.J."/>
            <person name="Barrasa J.M."/>
            <person name="Sanchez-Garcia M."/>
            <person name="Camarero S."/>
            <person name="Miyauchi S."/>
            <person name="Serrano A."/>
            <person name="Linde D."/>
            <person name="Babiker R."/>
            <person name="Drula E."/>
            <person name="Ayuso-Fernandez I."/>
            <person name="Pacheco R."/>
            <person name="Padilla G."/>
            <person name="Ferreira P."/>
            <person name="Barriuso J."/>
            <person name="Kellner H."/>
            <person name="Castanera R."/>
            <person name="Alfaro M."/>
            <person name="Ramirez L."/>
            <person name="Pisabarro A.G."/>
            <person name="Kuo A."/>
            <person name="Tritt A."/>
            <person name="Lipzen A."/>
            <person name="He G."/>
            <person name="Yan M."/>
            <person name="Ng V."/>
            <person name="Cullen D."/>
            <person name="Martin F."/>
            <person name="Rosso M.-N."/>
            <person name="Henrissat B."/>
            <person name="Hibbett D."/>
            <person name="Martinez A.T."/>
            <person name="Grigoriev I.V."/>
        </authorList>
    </citation>
    <scope>NUCLEOTIDE SEQUENCE</scope>
    <source>
        <strain evidence="2">AH 40177</strain>
    </source>
</reference>
<keyword evidence="3" id="KW-1185">Reference proteome</keyword>
<comment type="caution">
    <text evidence="2">The sequence shown here is derived from an EMBL/GenBank/DDBJ whole genome shotgun (WGS) entry which is preliminary data.</text>
</comment>
<evidence type="ECO:0000313" key="2">
    <source>
        <dbReference type="EMBL" id="KAF9071977.1"/>
    </source>
</evidence>
<dbReference type="Proteomes" id="UP000772434">
    <property type="component" value="Unassembled WGS sequence"/>
</dbReference>
<name>A0A9P5PZL2_9AGAR</name>